<gene>
    <name evidence="7 9" type="primary">lpxD</name>
    <name evidence="9" type="ORF">RED65_04055</name>
</gene>
<evidence type="ECO:0000256" key="4">
    <source>
        <dbReference type="ARBA" id="ARBA00022737"/>
    </source>
</evidence>
<dbReference type="RefSeq" id="WP_007016263.1">
    <property type="nucleotide sequence ID" value="NZ_AAQH01000009.1"/>
</dbReference>
<comment type="pathway">
    <text evidence="7">Bacterial outer membrane biogenesis; LPS lipid A biosynthesis.</text>
</comment>
<comment type="caution">
    <text evidence="9">The sequence shown here is derived from an EMBL/GenBank/DDBJ whole genome shotgun (WGS) entry which is preliminary data.</text>
</comment>
<dbReference type="CDD" id="cd03352">
    <property type="entry name" value="LbH_LpxD"/>
    <property type="match status" value="1"/>
</dbReference>
<dbReference type="InterPro" id="IPR020573">
    <property type="entry name" value="UDP_GlcNAc_AcTrfase_non-rep"/>
</dbReference>
<dbReference type="STRING" id="207949.RED65_04055"/>
<accession>Q1N1W4</accession>
<dbReference type="EMBL" id="AAQH01000009">
    <property type="protein sequence ID" value="EAT12167.1"/>
    <property type="molecule type" value="Genomic_DNA"/>
</dbReference>
<dbReference type="Gene3D" id="1.20.5.170">
    <property type="match status" value="1"/>
</dbReference>
<dbReference type="Gene3D" id="2.160.10.10">
    <property type="entry name" value="Hexapeptide repeat proteins"/>
    <property type="match status" value="1"/>
</dbReference>
<comment type="similarity">
    <text evidence="7">Belongs to the transferase hexapeptide repeat family. LpxD subfamily.</text>
</comment>
<evidence type="ECO:0000313" key="10">
    <source>
        <dbReference type="Proteomes" id="UP000004263"/>
    </source>
</evidence>
<keyword evidence="4 7" id="KW-0677">Repeat</keyword>
<comment type="subunit">
    <text evidence="7">Homotrimer.</text>
</comment>
<evidence type="ECO:0000256" key="3">
    <source>
        <dbReference type="ARBA" id="ARBA00022679"/>
    </source>
</evidence>
<dbReference type="SUPFAM" id="SSF51161">
    <property type="entry name" value="Trimeric LpxA-like enzymes"/>
    <property type="match status" value="1"/>
</dbReference>
<keyword evidence="10" id="KW-1185">Reference proteome</keyword>
<keyword evidence="1 7" id="KW-0444">Lipid biosynthesis</keyword>
<evidence type="ECO:0000256" key="5">
    <source>
        <dbReference type="ARBA" id="ARBA00023098"/>
    </source>
</evidence>
<keyword evidence="6 7" id="KW-0012">Acyltransferase</keyword>
<keyword evidence="3 7" id="KW-0808">Transferase</keyword>
<dbReference type="Pfam" id="PF00132">
    <property type="entry name" value="Hexapep"/>
    <property type="match status" value="1"/>
</dbReference>
<feature type="active site" description="Proton acceptor" evidence="7">
    <location>
        <position position="237"/>
    </location>
</feature>
<dbReference type="NCBIfam" id="NF002060">
    <property type="entry name" value="PRK00892.1"/>
    <property type="match status" value="1"/>
</dbReference>
<dbReference type="GO" id="GO:0009245">
    <property type="term" value="P:lipid A biosynthetic process"/>
    <property type="evidence" value="ECO:0007669"/>
    <property type="project" value="UniProtKB-UniRule"/>
</dbReference>
<keyword evidence="2 7" id="KW-0441">Lipid A biosynthesis</keyword>
<comment type="function">
    <text evidence="7">Catalyzes the N-acylation of UDP-3-O-acylglucosamine using 3-hydroxyacyl-ACP as the acyl donor. Is involved in the biosynthesis of lipid A, a phosphorylated glycolipid that anchors the lipopolysaccharide to the outer membrane of the cell.</text>
</comment>
<dbReference type="PANTHER" id="PTHR43378:SF2">
    <property type="entry name" value="UDP-3-O-ACYLGLUCOSAMINE N-ACYLTRANSFERASE 1, MITOCHONDRIAL-RELATED"/>
    <property type="match status" value="1"/>
</dbReference>
<keyword evidence="5 7" id="KW-0443">Lipid metabolism</keyword>
<evidence type="ECO:0000256" key="7">
    <source>
        <dbReference type="HAMAP-Rule" id="MF_00523"/>
    </source>
</evidence>
<dbReference type="GO" id="GO:0016410">
    <property type="term" value="F:N-acyltransferase activity"/>
    <property type="evidence" value="ECO:0007669"/>
    <property type="project" value="InterPro"/>
</dbReference>
<dbReference type="EC" id="2.3.1.191" evidence="7"/>
<name>Q1N1W4_9GAMM</name>
<protein>
    <recommendedName>
        <fullName evidence="7">UDP-3-O-acylglucosamine N-acyltransferase</fullName>
        <ecNumber evidence="7">2.3.1.191</ecNumber>
    </recommendedName>
</protein>
<dbReference type="Pfam" id="PF04613">
    <property type="entry name" value="LpxD"/>
    <property type="match status" value="1"/>
</dbReference>
<dbReference type="PANTHER" id="PTHR43378">
    <property type="entry name" value="UDP-3-O-ACYLGLUCOSAMINE N-ACYLTRANSFERASE"/>
    <property type="match status" value="1"/>
</dbReference>
<comment type="catalytic activity">
    <reaction evidence="7">
        <text>a UDP-3-O-[(3R)-3-hydroxyacyl]-alpha-D-glucosamine + a (3R)-hydroxyacyl-[ACP] = a UDP-2-N,3-O-bis[(3R)-3-hydroxyacyl]-alpha-D-glucosamine + holo-[ACP] + H(+)</text>
        <dbReference type="Rhea" id="RHEA:53836"/>
        <dbReference type="Rhea" id="RHEA-COMP:9685"/>
        <dbReference type="Rhea" id="RHEA-COMP:9945"/>
        <dbReference type="ChEBI" id="CHEBI:15378"/>
        <dbReference type="ChEBI" id="CHEBI:64479"/>
        <dbReference type="ChEBI" id="CHEBI:78827"/>
        <dbReference type="ChEBI" id="CHEBI:137740"/>
        <dbReference type="ChEBI" id="CHEBI:137748"/>
        <dbReference type="EC" id="2.3.1.191"/>
    </reaction>
</comment>
<sequence length="339" mass="35109">MPKLQTIAEHIGARVEGDASSSVDGLATLLDAGPTELSFLANMAYRDQLQITQAGAVIVHPKQAHEVKGTALVMDNPYLGYAKASQLFNTLPDAQKGIHSSAVIHESAQVDTTASIGANAVVEANAVIAKNAVIGSGSFIGNNSRIGEGTRLHSNVSVYHDVIIGTDCIIHSGAVIGSDGFGFAPDRGAWVKIAQIGGVVIGDHVEIGANSTIDRGAMSDTQIHDGVKLDNQIQIAHNVVVGEATAMAGGCLIAGSTQIGKGCTIAGGVGIAGHLKIADGVHVTAMTLVTNHISEAGSYSSGTAMSNTSEWRKSAARFRQLDSIAKRLKQCERVLSEKE</sequence>
<dbReference type="HAMAP" id="MF_00523">
    <property type="entry name" value="LpxD"/>
    <property type="match status" value="1"/>
</dbReference>
<dbReference type="InterPro" id="IPR011004">
    <property type="entry name" value="Trimer_LpxA-like_sf"/>
</dbReference>
<dbReference type="InterPro" id="IPR001451">
    <property type="entry name" value="Hexapep"/>
</dbReference>
<dbReference type="GO" id="GO:0103118">
    <property type="term" value="F:UDP-3-O-[(3R)-3-hydroxyacyl]-glucosamine N-acyltransferase activity"/>
    <property type="evidence" value="ECO:0007669"/>
    <property type="project" value="UniProtKB-EC"/>
</dbReference>
<dbReference type="NCBIfam" id="TIGR01853">
    <property type="entry name" value="lipid_A_lpxD"/>
    <property type="match status" value="1"/>
</dbReference>
<evidence type="ECO:0000256" key="6">
    <source>
        <dbReference type="ARBA" id="ARBA00023315"/>
    </source>
</evidence>
<evidence type="ECO:0000259" key="8">
    <source>
        <dbReference type="Pfam" id="PF04613"/>
    </source>
</evidence>
<evidence type="ECO:0000256" key="1">
    <source>
        <dbReference type="ARBA" id="ARBA00022516"/>
    </source>
</evidence>
<dbReference type="OrthoDB" id="9784739at2"/>
<dbReference type="AlphaFoldDB" id="Q1N1W4"/>
<dbReference type="HOGENOM" id="CLU_049865_0_1_6"/>
<feature type="domain" description="UDP-3-O-[3-hydroxymyristoyl] glucosamine N-acyltransferase non-repeat region" evidence="8">
    <location>
        <begin position="22"/>
        <end position="87"/>
    </location>
</feature>
<reference evidence="9 10" key="1">
    <citation type="submission" date="2006-03" db="EMBL/GenBank/DDBJ databases">
        <authorList>
            <person name="Pinhassi J."/>
            <person name="Pedros-Alio C."/>
            <person name="Ferriera S."/>
            <person name="Johnson J."/>
            <person name="Kravitz S."/>
            <person name="Halpern A."/>
            <person name="Remington K."/>
            <person name="Beeson K."/>
            <person name="Tran B."/>
            <person name="Rogers Y.-H."/>
            <person name="Friedman R."/>
            <person name="Venter J.C."/>
        </authorList>
    </citation>
    <scope>NUCLEOTIDE SEQUENCE [LARGE SCALE GENOMIC DNA]</scope>
    <source>
        <strain evidence="9 10">RED65</strain>
    </source>
</reference>
<organism evidence="9 10">
    <name type="scientific">Bermanella marisrubri</name>
    <dbReference type="NCBI Taxonomy" id="207949"/>
    <lineage>
        <taxon>Bacteria</taxon>
        <taxon>Pseudomonadati</taxon>
        <taxon>Pseudomonadota</taxon>
        <taxon>Gammaproteobacteria</taxon>
        <taxon>Oceanospirillales</taxon>
        <taxon>Oceanospirillaceae</taxon>
        <taxon>Bermanella</taxon>
    </lineage>
</organism>
<evidence type="ECO:0000313" key="9">
    <source>
        <dbReference type="EMBL" id="EAT12167.1"/>
    </source>
</evidence>
<dbReference type="GO" id="GO:0016020">
    <property type="term" value="C:membrane"/>
    <property type="evidence" value="ECO:0007669"/>
    <property type="project" value="GOC"/>
</dbReference>
<dbReference type="Gene3D" id="3.40.1390.10">
    <property type="entry name" value="MurE/MurF, N-terminal domain"/>
    <property type="match status" value="1"/>
</dbReference>
<evidence type="ECO:0000256" key="2">
    <source>
        <dbReference type="ARBA" id="ARBA00022556"/>
    </source>
</evidence>
<dbReference type="UniPathway" id="UPA00973"/>
<dbReference type="InterPro" id="IPR007691">
    <property type="entry name" value="LpxD"/>
</dbReference>
<proteinExistence type="inferred from homology"/>
<dbReference type="Proteomes" id="UP000004263">
    <property type="component" value="Unassembled WGS sequence"/>
</dbReference>